<dbReference type="GO" id="GO:0005886">
    <property type="term" value="C:plasma membrane"/>
    <property type="evidence" value="ECO:0007669"/>
    <property type="project" value="TreeGrafter"/>
</dbReference>
<feature type="transmembrane region" description="Helical" evidence="7">
    <location>
        <begin position="111"/>
        <end position="134"/>
    </location>
</feature>
<evidence type="ECO:0000256" key="5">
    <source>
        <dbReference type="ARBA" id="ARBA00022989"/>
    </source>
</evidence>
<feature type="transmembrane region" description="Helical" evidence="7">
    <location>
        <begin position="182"/>
        <end position="199"/>
    </location>
</feature>
<feature type="transmembrane region" description="Helical" evidence="7">
    <location>
        <begin position="12"/>
        <end position="33"/>
    </location>
</feature>
<evidence type="ECO:0000313" key="9">
    <source>
        <dbReference type="EMBL" id="SEO84499.1"/>
    </source>
</evidence>
<evidence type="ECO:0000256" key="7">
    <source>
        <dbReference type="SAM" id="Phobius"/>
    </source>
</evidence>
<keyword evidence="10" id="KW-1185">Reference proteome</keyword>
<dbReference type="SUPFAM" id="SSF161111">
    <property type="entry name" value="Cation efflux protein transmembrane domain-like"/>
    <property type="match status" value="1"/>
</dbReference>
<dbReference type="PANTHER" id="PTHR43840">
    <property type="entry name" value="MITOCHONDRIAL METAL TRANSPORTER 1-RELATED"/>
    <property type="match status" value="1"/>
</dbReference>
<evidence type="ECO:0000256" key="3">
    <source>
        <dbReference type="ARBA" id="ARBA00022448"/>
    </source>
</evidence>
<dbReference type="InterPro" id="IPR002524">
    <property type="entry name" value="Cation_efflux"/>
</dbReference>
<evidence type="ECO:0000256" key="1">
    <source>
        <dbReference type="ARBA" id="ARBA00004141"/>
    </source>
</evidence>
<dbReference type="InterPro" id="IPR050291">
    <property type="entry name" value="CDF_Transporter"/>
</dbReference>
<dbReference type="InterPro" id="IPR058533">
    <property type="entry name" value="Cation_efflux_TM"/>
</dbReference>
<protein>
    <submittedName>
        <fullName evidence="9">Cation diffusion facilitator family transporter</fullName>
    </submittedName>
</protein>
<evidence type="ECO:0000256" key="6">
    <source>
        <dbReference type="ARBA" id="ARBA00023136"/>
    </source>
</evidence>
<feature type="transmembrane region" description="Helical" evidence="7">
    <location>
        <begin position="39"/>
        <end position="59"/>
    </location>
</feature>
<feature type="domain" description="Cation efflux protein transmembrane" evidence="8">
    <location>
        <begin position="13"/>
        <end position="214"/>
    </location>
</feature>
<reference evidence="9 10" key="1">
    <citation type="submission" date="2016-10" db="EMBL/GenBank/DDBJ databases">
        <authorList>
            <person name="de Groot N.N."/>
        </authorList>
    </citation>
    <scope>NUCLEOTIDE SEQUENCE [LARGE SCALE GENOMIC DNA]</scope>
    <source>
        <strain evidence="9 10">CGMCC 1.10434</strain>
    </source>
</reference>
<organism evidence="9 10">
    <name type="scientific">Amphibacillus marinus</name>
    <dbReference type="NCBI Taxonomy" id="872970"/>
    <lineage>
        <taxon>Bacteria</taxon>
        <taxon>Bacillati</taxon>
        <taxon>Bacillota</taxon>
        <taxon>Bacilli</taxon>
        <taxon>Bacillales</taxon>
        <taxon>Bacillaceae</taxon>
        <taxon>Amphibacillus</taxon>
    </lineage>
</organism>
<dbReference type="NCBIfam" id="TIGR01297">
    <property type="entry name" value="CDF"/>
    <property type="match status" value="1"/>
</dbReference>
<dbReference type="STRING" id="872970.SAMN04488134_11432"/>
<dbReference type="GO" id="GO:0006882">
    <property type="term" value="P:intracellular zinc ion homeostasis"/>
    <property type="evidence" value="ECO:0007669"/>
    <property type="project" value="TreeGrafter"/>
</dbReference>
<keyword evidence="4 7" id="KW-0812">Transmembrane</keyword>
<gene>
    <name evidence="9" type="ORF">SAMN04488134_11432</name>
</gene>
<keyword evidence="3" id="KW-0813">Transport</keyword>
<dbReference type="Pfam" id="PF01545">
    <property type="entry name" value="Cation_efflux"/>
    <property type="match status" value="1"/>
</dbReference>
<dbReference type="GO" id="GO:0015086">
    <property type="term" value="F:cadmium ion transmembrane transporter activity"/>
    <property type="evidence" value="ECO:0007669"/>
    <property type="project" value="TreeGrafter"/>
</dbReference>
<dbReference type="OrthoDB" id="2388015at2"/>
<accession>A0A1H8T098</accession>
<sequence>MNDNFYQERRILKLSVYGALLFSFAGIIVGLLIDAQIILFDGLYSLISLGLSILSLISAKFMNKHDMHNYPFGKDKIEPLVVLIKYFVILILVIGSFISAVVNIFTGGTAFAIEAALLYTVISTVICVGVTVYINKWANKIRSGLLQAELNQWRMDTVISIGILIGFLLSFLFSLFERSEFLVPYMDPIMVILVSGYFLKVPITEMGTALRELLDMPPKGRMPDQIKHFVKQIAKEQHFTESFIRVSKVGQTLWVEVDFVIGKQEVPVAKQDEIREQITVFLDQYPFEKWLTVAFTNDRKWAL</sequence>
<evidence type="ECO:0000256" key="2">
    <source>
        <dbReference type="ARBA" id="ARBA00008114"/>
    </source>
</evidence>
<dbReference type="InterPro" id="IPR027469">
    <property type="entry name" value="Cation_efflux_TMD_sf"/>
</dbReference>
<comment type="subcellular location">
    <subcellularLocation>
        <location evidence="1">Membrane</location>
        <topology evidence="1">Multi-pass membrane protein</topology>
    </subcellularLocation>
</comment>
<evidence type="ECO:0000313" key="10">
    <source>
        <dbReference type="Proteomes" id="UP000199300"/>
    </source>
</evidence>
<keyword evidence="5 7" id="KW-1133">Transmembrane helix</keyword>
<proteinExistence type="inferred from homology"/>
<evidence type="ECO:0000259" key="8">
    <source>
        <dbReference type="Pfam" id="PF01545"/>
    </source>
</evidence>
<dbReference type="Gene3D" id="1.20.1510.10">
    <property type="entry name" value="Cation efflux protein transmembrane domain"/>
    <property type="match status" value="1"/>
</dbReference>
<feature type="transmembrane region" description="Helical" evidence="7">
    <location>
        <begin position="80"/>
        <end position="105"/>
    </location>
</feature>
<dbReference type="EMBL" id="FODJ01000014">
    <property type="protein sequence ID" value="SEO84499.1"/>
    <property type="molecule type" value="Genomic_DNA"/>
</dbReference>
<name>A0A1H8T098_9BACI</name>
<dbReference type="GO" id="GO:0015093">
    <property type="term" value="F:ferrous iron transmembrane transporter activity"/>
    <property type="evidence" value="ECO:0007669"/>
    <property type="project" value="TreeGrafter"/>
</dbReference>
<comment type="similarity">
    <text evidence="2">Belongs to the cation diffusion facilitator (CDF) transporter (TC 2.A.4) family.</text>
</comment>
<dbReference type="PANTHER" id="PTHR43840:SF15">
    <property type="entry name" value="MITOCHONDRIAL METAL TRANSPORTER 1-RELATED"/>
    <property type="match status" value="1"/>
</dbReference>
<dbReference type="GO" id="GO:0015341">
    <property type="term" value="F:zinc efflux antiporter activity"/>
    <property type="evidence" value="ECO:0007669"/>
    <property type="project" value="TreeGrafter"/>
</dbReference>
<evidence type="ECO:0000256" key="4">
    <source>
        <dbReference type="ARBA" id="ARBA00022692"/>
    </source>
</evidence>
<feature type="transmembrane region" description="Helical" evidence="7">
    <location>
        <begin position="155"/>
        <end position="176"/>
    </location>
</feature>
<dbReference type="RefSeq" id="WP_091500000.1">
    <property type="nucleotide sequence ID" value="NZ_FODJ01000014.1"/>
</dbReference>
<keyword evidence="6 7" id="KW-0472">Membrane</keyword>
<dbReference type="Proteomes" id="UP000199300">
    <property type="component" value="Unassembled WGS sequence"/>
</dbReference>
<dbReference type="AlphaFoldDB" id="A0A1H8T098"/>